<evidence type="ECO:0000313" key="10">
    <source>
        <dbReference type="Proteomes" id="UP000679749"/>
    </source>
</evidence>
<evidence type="ECO:0000313" key="9">
    <source>
        <dbReference type="EMBL" id="MBS4214742.1"/>
    </source>
</evidence>
<keyword evidence="6 7" id="KW-0472">Membrane</keyword>
<comment type="caution">
    <text evidence="9">The sequence shown here is derived from an EMBL/GenBank/DDBJ whole genome shotgun (WGS) entry which is preliminary data.</text>
</comment>
<feature type="transmembrane region" description="Helical" evidence="7">
    <location>
        <begin position="123"/>
        <end position="142"/>
    </location>
</feature>
<evidence type="ECO:0000256" key="6">
    <source>
        <dbReference type="ARBA" id="ARBA00023136"/>
    </source>
</evidence>
<evidence type="ECO:0000256" key="3">
    <source>
        <dbReference type="ARBA" id="ARBA00022475"/>
    </source>
</evidence>
<evidence type="ECO:0000256" key="5">
    <source>
        <dbReference type="ARBA" id="ARBA00022989"/>
    </source>
</evidence>
<feature type="domain" description="ABC transmembrane type-1" evidence="8">
    <location>
        <begin position="109"/>
        <end position="247"/>
    </location>
</feature>
<evidence type="ECO:0000256" key="7">
    <source>
        <dbReference type="SAM" id="Phobius"/>
    </source>
</evidence>
<accession>A0A942U8X9</accession>
<gene>
    <name evidence="9" type="ORF">KHA99_20045</name>
</gene>
<reference evidence="9" key="1">
    <citation type="submission" date="2021-05" db="EMBL/GenBank/DDBJ databases">
        <title>Novel Bacillus species.</title>
        <authorList>
            <person name="Liu G."/>
        </authorList>
    </citation>
    <scope>NUCLEOTIDE SEQUENCE</scope>
    <source>
        <strain evidence="9">FJAT-49825</strain>
    </source>
</reference>
<protein>
    <submittedName>
        <fullName evidence="9">ABC transporter permease subunit</fullName>
    </submittedName>
</protein>
<comment type="subcellular location">
    <subcellularLocation>
        <location evidence="1">Cell membrane</location>
        <topology evidence="1">Multi-pass membrane protein</topology>
    </subcellularLocation>
</comment>
<feature type="transmembrane region" description="Helical" evidence="7">
    <location>
        <begin position="220"/>
        <end position="239"/>
    </location>
</feature>
<feature type="transmembrane region" description="Helical" evidence="7">
    <location>
        <begin position="251"/>
        <end position="269"/>
    </location>
</feature>
<dbReference type="RefSeq" id="WP_213119257.1">
    <property type="nucleotide sequence ID" value="NZ_JAGYPF010000004.1"/>
</dbReference>
<keyword evidence="10" id="KW-1185">Reference proteome</keyword>
<evidence type="ECO:0000259" key="8">
    <source>
        <dbReference type="Pfam" id="PF00528"/>
    </source>
</evidence>
<dbReference type="PANTHER" id="PTHR30465:SF44">
    <property type="entry name" value="ABC-TYPE DIPEPTIDE_OLIGOPEPTIDE TRANSPORT SYSTEM, PERMEASE COMPONENT"/>
    <property type="match status" value="1"/>
</dbReference>
<feature type="transmembrane region" description="Helical" evidence="7">
    <location>
        <begin position="80"/>
        <end position="103"/>
    </location>
</feature>
<dbReference type="InterPro" id="IPR000515">
    <property type="entry name" value="MetI-like"/>
</dbReference>
<evidence type="ECO:0000256" key="4">
    <source>
        <dbReference type="ARBA" id="ARBA00022692"/>
    </source>
</evidence>
<dbReference type="InterPro" id="IPR035906">
    <property type="entry name" value="MetI-like_sf"/>
</dbReference>
<dbReference type="Proteomes" id="UP000679749">
    <property type="component" value="Unassembled WGS sequence"/>
</dbReference>
<dbReference type="Pfam" id="PF00528">
    <property type="entry name" value="BPD_transp_1"/>
    <property type="match status" value="1"/>
</dbReference>
<keyword evidence="5 7" id="KW-1133">Transmembrane helix</keyword>
<keyword evidence="4 7" id="KW-0812">Transmembrane</keyword>
<proteinExistence type="predicted"/>
<keyword evidence="3" id="KW-1003">Cell membrane</keyword>
<dbReference type="EMBL" id="JAGYPF010000004">
    <property type="protein sequence ID" value="MBS4214742.1"/>
    <property type="molecule type" value="Genomic_DNA"/>
</dbReference>
<dbReference type="SUPFAM" id="SSF161098">
    <property type="entry name" value="MetI-like"/>
    <property type="match status" value="1"/>
</dbReference>
<evidence type="ECO:0000256" key="2">
    <source>
        <dbReference type="ARBA" id="ARBA00022448"/>
    </source>
</evidence>
<dbReference type="AlphaFoldDB" id="A0A942U8X9"/>
<dbReference type="GO" id="GO:0055085">
    <property type="term" value="P:transmembrane transport"/>
    <property type="evidence" value="ECO:0007669"/>
    <property type="project" value="InterPro"/>
</dbReference>
<dbReference type="PANTHER" id="PTHR30465">
    <property type="entry name" value="INNER MEMBRANE ABC TRANSPORTER"/>
    <property type="match status" value="1"/>
</dbReference>
<feature type="transmembrane region" description="Helical" evidence="7">
    <location>
        <begin position="7"/>
        <end position="31"/>
    </location>
</feature>
<sequence length="281" mass="32339">MNVIKKIFYFILHCLIGVEILILITAFPILFQNLPFNLTDYLHAVSDLNIKLFTIGEFKIDGKNSLFPIILVRYIESMKLFGLGLLLACSIAVFVSYLTFFFFKNKMHWVKNLLKAAESIPDLMLILLLQLSVIIIFKKTGIKLAQVVSVREKAVLLPVICLGVPISFYVTRILILHIEEELEKNYILQAKAKGLKFSYILNVHVIRNIIESMFGSSKTVFWSMLSTLLVIDYLFNLNGLSRTMLLGPDPFIIGCLLIFVPLFILYRVYEWVSFSNRKDNR</sequence>
<evidence type="ECO:0000256" key="1">
    <source>
        <dbReference type="ARBA" id="ARBA00004651"/>
    </source>
</evidence>
<name>A0A942U8X9_9BACI</name>
<dbReference type="GO" id="GO:0005886">
    <property type="term" value="C:plasma membrane"/>
    <property type="evidence" value="ECO:0007669"/>
    <property type="project" value="UniProtKB-SubCell"/>
</dbReference>
<organism evidence="9 10">
    <name type="scientific">Neobacillus rhizophilus</name>
    <dbReference type="NCBI Taxonomy" id="2833579"/>
    <lineage>
        <taxon>Bacteria</taxon>
        <taxon>Bacillati</taxon>
        <taxon>Bacillota</taxon>
        <taxon>Bacilli</taxon>
        <taxon>Bacillales</taxon>
        <taxon>Bacillaceae</taxon>
        <taxon>Neobacillus</taxon>
    </lineage>
</organism>
<keyword evidence="2" id="KW-0813">Transport</keyword>
<feature type="transmembrane region" description="Helical" evidence="7">
    <location>
        <begin position="154"/>
        <end position="175"/>
    </location>
</feature>